<dbReference type="PANTHER" id="PTHR40980:SF4">
    <property type="entry name" value="TONB-DEPENDENT RECEPTOR-LIKE BETA-BARREL DOMAIN-CONTAINING PROTEIN"/>
    <property type="match status" value="1"/>
</dbReference>
<feature type="domain" description="Outer membrane protein beta-barrel" evidence="4">
    <location>
        <begin position="402"/>
        <end position="804"/>
    </location>
</feature>
<name>A0A7K1TLN3_9BACT</name>
<dbReference type="AlphaFoldDB" id="A0A7K1TLN3"/>
<keyword evidence="2" id="KW-0472">Membrane</keyword>
<reference evidence="5 6" key="1">
    <citation type="submission" date="2019-12" db="EMBL/GenBank/DDBJ databases">
        <title>Hymenobacter sp. HMF4947 Genome sequencing and assembly.</title>
        <authorList>
            <person name="Kang H."/>
            <person name="Cha I."/>
            <person name="Kim H."/>
            <person name="Joh K."/>
        </authorList>
    </citation>
    <scope>NUCLEOTIDE SEQUENCE [LARGE SCALE GENOMIC DNA]</scope>
    <source>
        <strain evidence="5 6">HMF4947</strain>
    </source>
</reference>
<proteinExistence type="predicted"/>
<dbReference type="EMBL" id="WQKZ01000013">
    <property type="protein sequence ID" value="MVN79266.1"/>
    <property type="molecule type" value="Genomic_DNA"/>
</dbReference>
<dbReference type="Proteomes" id="UP000441336">
    <property type="component" value="Unassembled WGS sequence"/>
</dbReference>
<dbReference type="PANTHER" id="PTHR40980">
    <property type="entry name" value="PLUG DOMAIN-CONTAINING PROTEIN"/>
    <property type="match status" value="1"/>
</dbReference>
<comment type="caution">
    <text evidence="5">The sequence shown here is derived from an EMBL/GenBank/DDBJ whole genome shotgun (WGS) entry which is preliminary data.</text>
</comment>
<protein>
    <submittedName>
        <fullName evidence="5">TonB-dependent receptor</fullName>
    </submittedName>
</protein>
<evidence type="ECO:0000313" key="5">
    <source>
        <dbReference type="EMBL" id="MVN79266.1"/>
    </source>
</evidence>
<keyword evidence="6" id="KW-1185">Reference proteome</keyword>
<evidence type="ECO:0000256" key="2">
    <source>
        <dbReference type="ARBA" id="ARBA00023136"/>
    </source>
</evidence>
<organism evidence="5 6">
    <name type="scientific">Hymenobacter ginkgonis</name>
    <dbReference type="NCBI Taxonomy" id="2682976"/>
    <lineage>
        <taxon>Bacteria</taxon>
        <taxon>Pseudomonadati</taxon>
        <taxon>Bacteroidota</taxon>
        <taxon>Cytophagia</taxon>
        <taxon>Cytophagales</taxon>
        <taxon>Hymenobacteraceae</taxon>
        <taxon>Hymenobacter</taxon>
    </lineage>
</organism>
<keyword evidence="5" id="KW-0675">Receptor</keyword>
<dbReference type="Pfam" id="PF14905">
    <property type="entry name" value="OMP_b-brl_3"/>
    <property type="match status" value="1"/>
</dbReference>
<dbReference type="InterPro" id="IPR041700">
    <property type="entry name" value="OMP_b-brl_3"/>
</dbReference>
<comment type="subcellular location">
    <subcellularLocation>
        <location evidence="1">Cell outer membrane</location>
    </subcellularLocation>
</comment>
<dbReference type="Gene3D" id="2.60.40.1120">
    <property type="entry name" value="Carboxypeptidase-like, regulatory domain"/>
    <property type="match status" value="1"/>
</dbReference>
<dbReference type="GO" id="GO:0009279">
    <property type="term" value="C:cell outer membrane"/>
    <property type="evidence" value="ECO:0007669"/>
    <property type="project" value="UniProtKB-SubCell"/>
</dbReference>
<evidence type="ECO:0000256" key="3">
    <source>
        <dbReference type="ARBA" id="ARBA00023237"/>
    </source>
</evidence>
<evidence type="ECO:0000256" key="1">
    <source>
        <dbReference type="ARBA" id="ARBA00004442"/>
    </source>
</evidence>
<gene>
    <name evidence="5" type="ORF">GO988_23280</name>
</gene>
<dbReference type="InterPro" id="IPR008969">
    <property type="entry name" value="CarboxyPept-like_regulatory"/>
</dbReference>
<dbReference type="SUPFAM" id="SSF49464">
    <property type="entry name" value="Carboxypeptidase regulatory domain-like"/>
    <property type="match status" value="1"/>
</dbReference>
<keyword evidence="3" id="KW-0998">Cell outer membrane</keyword>
<dbReference type="SUPFAM" id="SSF56935">
    <property type="entry name" value="Porins"/>
    <property type="match status" value="1"/>
</dbReference>
<accession>A0A7K1TLN3</accession>
<dbReference type="Gene3D" id="2.40.170.20">
    <property type="entry name" value="TonB-dependent receptor, beta-barrel domain"/>
    <property type="match status" value="1"/>
</dbReference>
<dbReference type="Pfam" id="PF13620">
    <property type="entry name" value="CarboxypepD_reg"/>
    <property type="match status" value="1"/>
</dbReference>
<dbReference type="InterPro" id="IPR036942">
    <property type="entry name" value="Beta-barrel_TonB_sf"/>
</dbReference>
<evidence type="ECO:0000259" key="4">
    <source>
        <dbReference type="Pfam" id="PF14905"/>
    </source>
</evidence>
<evidence type="ECO:0000313" key="6">
    <source>
        <dbReference type="Proteomes" id="UP000441336"/>
    </source>
</evidence>
<sequence>MPPLIASSFRKLLFHPEKSPVLPRQGDTGCRWQKRGLPLWLGLLCWLLPCWGAVAQGTLSGTVTDGNAPIAWANVVLFDPSGKLATAAVTTATGSFVLQAAPGAYRFKVSFLGFADWEQAVQLAPATALGTIVLRASATTLQEVTVRGQKNLVDYQPDRVVFNVENSVSAVGGDAVQVLSAAPGVLVRNNTISLLGKGAVRVLVNGRLLELTGEELVTYLKAIPASSIRNVEVMTNPPAKYEAGGGGLLNINLKPGAADSWKNTTTLAYEQNTYGAAALRDNLVYNQGKVHFAGSAGGKLGSSQVKQTLRTAYPGGPWDLRYVARQREDNASARLALDYDLTPHTAVGGQYAGTYAAPSSQDDTAIGVFGPQQALDSLIRNTGTRQVRTTSHAYNAHLVSVLDTLHRQLAVDGDYFAYNTDLNNAFVANVFTLTERFLHTNLAARNVSHQQVRTGSVKVDVEHPLKWARLSYGAKISLINSQSGIAYYNTLLATPQLDAGRSNTFDYRERTQALYLSGTRPLTPKLRLQLGLRLENTQTRGYSATLNQLTTNAYFKLFPTAYLTYQRDSIRSVQLTYGRRVNRPGFGLLNPFRSYLNSTSYSEGNPFLQPSFVDNLDLTYTYKDAWRTNAFVTRTVDGFGPVFTANPVTNTLVISRQNYLQEYAYGLGESYTAPVTSWWQTQTLLYMLGSTSRFTNGLTATPRNGAQLYGSTTNTFTLRPASKLQVEYTYASPVARGLYHTGYVSGLNLALQQTLLHDRLQVAALLNDVFNTAYLKDYTSTVNGIQQVYSENNSSRFFRLSLTYDFGNSQLSGKQREFGSEDERKRTR</sequence>